<feature type="transmembrane region" description="Helical" evidence="1">
    <location>
        <begin position="81"/>
        <end position="100"/>
    </location>
</feature>
<gene>
    <name evidence="2" type="ORF">DDZ15_03685</name>
</gene>
<evidence type="ECO:0000256" key="1">
    <source>
        <dbReference type="SAM" id="Phobius"/>
    </source>
</evidence>
<keyword evidence="3" id="KW-1185">Reference proteome</keyword>
<evidence type="ECO:0000313" key="2">
    <source>
        <dbReference type="EMBL" id="PWN07377.1"/>
    </source>
</evidence>
<keyword evidence="1" id="KW-0472">Membrane</keyword>
<dbReference type="Proteomes" id="UP000245533">
    <property type="component" value="Unassembled WGS sequence"/>
</dbReference>
<accession>A0A316TS51</accession>
<keyword evidence="1" id="KW-1133">Transmembrane helix</keyword>
<name>A0A316TS51_9BACT</name>
<evidence type="ECO:0000313" key="3">
    <source>
        <dbReference type="Proteomes" id="UP000245533"/>
    </source>
</evidence>
<dbReference type="AlphaFoldDB" id="A0A316TS51"/>
<feature type="transmembrane region" description="Helical" evidence="1">
    <location>
        <begin position="16"/>
        <end position="37"/>
    </location>
</feature>
<keyword evidence="1" id="KW-0812">Transmembrane</keyword>
<organism evidence="2 3">
    <name type="scientific">Rhodohalobacter mucosus</name>
    <dbReference type="NCBI Taxonomy" id="2079485"/>
    <lineage>
        <taxon>Bacteria</taxon>
        <taxon>Pseudomonadati</taxon>
        <taxon>Balneolota</taxon>
        <taxon>Balneolia</taxon>
        <taxon>Balneolales</taxon>
        <taxon>Balneolaceae</taxon>
        <taxon>Rhodohalobacter</taxon>
    </lineage>
</organism>
<sequence>MEKNRILSLSKTACRLIEWLCIVLMALLVIGFFYWLIAPDQLSGIRVSAGVETGYGLNGFDFMTADHSTDTVSLSELSGFMVGWIVFRSLFFLGITVLIIRKIMLVLTSIDEVKTFYGSNIKHFRDLSLLGFIAFIASGINFSYIGGSMQITLGLVPGPLLFSLACLVLAEVFREGKMLLEENNMII</sequence>
<comment type="caution">
    <text evidence="2">The sequence shown here is derived from an EMBL/GenBank/DDBJ whole genome shotgun (WGS) entry which is preliminary data.</text>
</comment>
<dbReference type="EMBL" id="QGGB01000003">
    <property type="protein sequence ID" value="PWN07377.1"/>
    <property type="molecule type" value="Genomic_DNA"/>
</dbReference>
<proteinExistence type="predicted"/>
<feature type="transmembrane region" description="Helical" evidence="1">
    <location>
        <begin position="151"/>
        <end position="170"/>
    </location>
</feature>
<reference evidence="2 3" key="1">
    <citation type="submission" date="2018-05" db="EMBL/GenBank/DDBJ databases">
        <title>Rhodohalobacter halophilus gen. nov., sp. nov., a moderately halophilic member of the family Balneolaceae.</title>
        <authorList>
            <person name="Liu Z.-W."/>
        </authorList>
    </citation>
    <scope>NUCLEOTIDE SEQUENCE [LARGE SCALE GENOMIC DNA]</scope>
    <source>
        <strain evidence="2 3">8A47</strain>
    </source>
</reference>
<evidence type="ECO:0008006" key="4">
    <source>
        <dbReference type="Google" id="ProtNLM"/>
    </source>
</evidence>
<protein>
    <recommendedName>
        <fullName evidence="4">DUF2975 domain-containing protein</fullName>
    </recommendedName>
</protein>
<dbReference type="RefSeq" id="WP_109645007.1">
    <property type="nucleotide sequence ID" value="NZ_QGGB01000003.1"/>
</dbReference>
<feature type="transmembrane region" description="Helical" evidence="1">
    <location>
        <begin position="127"/>
        <end position="145"/>
    </location>
</feature>